<accession>A0A563U0T8</accession>
<dbReference type="Proteomes" id="UP000318010">
    <property type="component" value="Unassembled WGS sequence"/>
</dbReference>
<dbReference type="PROSITE" id="PS51318">
    <property type="entry name" value="TAT"/>
    <property type="match status" value="1"/>
</dbReference>
<dbReference type="InterPro" id="IPR009078">
    <property type="entry name" value="Ferritin-like_SF"/>
</dbReference>
<dbReference type="Pfam" id="PF13668">
    <property type="entry name" value="Ferritin_2"/>
    <property type="match status" value="1"/>
</dbReference>
<evidence type="ECO:0000313" key="2">
    <source>
        <dbReference type="Proteomes" id="UP000318010"/>
    </source>
</evidence>
<dbReference type="OrthoDB" id="954262at2"/>
<dbReference type="SUPFAM" id="SSF47240">
    <property type="entry name" value="Ferritin-like"/>
    <property type="match status" value="1"/>
</dbReference>
<reference evidence="1 2" key="1">
    <citation type="submission" date="2019-07" db="EMBL/GenBank/DDBJ databases">
        <authorList>
            <person name="Kim J."/>
        </authorList>
    </citation>
    <scope>NUCLEOTIDE SEQUENCE [LARGE SCALE GENOMIC DNA]</scope>
    <source>
        <strain evidence="1 2">MJ1a</strain>
    </source>
</reference>
<name>A0A563U0T8_9SPHI</name>
<evidence type="ECO:0000313" key="1">
    <source>
        <dbReference type="EMBL" id="TWR25000.1"/>
    </source>
</evidence>
<proteinExistence type="predicted"/>
<dbReference type="EMBL" id="VOEI01000005">
    <property type="protein sequence ID" value="TWR25000.1"/>
    <property type="molecule type" value="Genomic_DNA"/>
</dbReference>
<gene>
    <name evidence="1" type="ORF">FPZ42_14720</name>
</gene>
<keyword evidence="2" id="KW-1185">Reference proteome</keyword>
<dbReference type="InterPro" id="IPR006311">
    <property type="entry name" value="TAT_signal"/>
</dbReference>
<dbReference type="RefSeq" id="WP_146272434.1">
    <property type="nucleotide sequence ID" value="NZ_VOEI01000005.1"/>
</dbReference>
<protein>
    <submittedName>
        <fullName evidence="1">Ferritin-like domain-containing protein</fullName>
    </submittedName>
</protein>
<comment type="caution">
    <text evidence="1">The sequence shown here is derived from an EMBL/GenBank/DDBJ whole genome shotgun (WGS) entry which is preliminary data.</text>
</comment>
<sequence>MKTDINPITGNVNMARRSFLRYAGAGVATAAVVGVTACHKDRIVVDPGGSSDIGSGDIGILNYAYALEQLEAAFYTQVVSSPYSGMSSVELTYMTDIRDHEIVHREFFKAALGAKAIMSLTPDFSKIDFGSRQQVLATAKAFEDLGVQAYDGAGYLIKDANYLLIAGKIVSVEARHAALISNLISFGSFVPDDQIDSNGLNKSATIAQVLPTANAFLKTKVTAQAFNYNG</sequence>
<dbReference type="AlphaFoldDB" id="A0A563U0T8"/>
<organism evidence="1 2">
    <name type="scientific">Mucilaginibacter achroorhodeus</name>
    <dbReference type="NCBI Taxonomy" id="2599294"/>
    <lineage>
        <taxon>Bacteria</taxon>
        <taxon>Pseudomonadati</taxon>
        <taxon>Bacteroidota</taxon>
        <taxon>Sphingobacteriia</taxon>
        <taxon>Sphingobacteriales</taxon>
        <taxon>Sphingobacteriaceae</taxon>
        <taxon>Mucilaginibacter</taxon>
    </lineage>
</organism>